<accession>A0AAV7TYT3</accession>
<evidence type="ECO:0000313" key="1">
    <source>
        <dbReference type="EMBL" id="KAJ1181909.1"/>
    </source>
</evidence>
<protein>
    <submittedName>
        <fullName evidence="1">Uncharacterized protein</fullName>
    </submittedName>
</protein>
<keyword evidence="2" id="KW-1185">Reference proteome</keyword>
<dbReference type="AlphaFoldDB" id="A0AAV7TYT3"/>
<organism evidence="1 2">
    <name type="scientific">Pleurodeles waltl</name>
    <name type="common">Iberian ribbed newt</name>
    <dbReference type="NCBI Taxonomy" id="8319"/>
    <lineage>
        <taxon>Eukaryota</taxon>
        <taxon>Metazoa</taxon>
        <taxon>Chordata</taxon>
        <taxon>Craniata</taxon>
        <taxon>Vertebrata</taxon>
        <taxon>Euteleostomi</taxon>
        <taxon>Amphibia</taxon>
        <taxon>Batrachia</taxon>
        <taxon>Caudata</taxon>
        <taxon>Salamandroidea</taxon>
        <taxon>Salamandridae</taxon>
        <taxon>Pleurodelinae</taxon>
        <taxon>Pleurodeles</taxon>
    </lineage>
</organism>
<comment type="caution">
    <text evidence="1">The sequence shown here is derived from an EMBL/GenBank/DDBJ whole genome shotgun (WGS) entry which is preliminary data.</text>
</comment>
<name>A0AAV7TYT3_PLEWA</name>
<proteinExistence type="predicted"/>
<reference evidence="1" key="1">
    <citation type="journal article" date="2022" name="bioRxiv">
        <title>Sequencing and chromosome-scale assembly of the giantPleurodeles waltlgenome.</title>
        <authorList>
            <person name="Brown T."/>
            <person name="Elewa A."/>
            <person name="Iarovenko S."/>
            <person name="Subramanian E."/>
            <person name="Araus A.J."/>
            <person name="Petzold A."/>
            <person name="Susuki M."/>
            <person name="Suzuki K.-i.T."/>
            <person name="Hayashi T."/>
            <person name="Toyoda A."/>
            <person name="Oliveira C."/>
            <person name="Osipova E."/>
            <person name="Leigh N.D."/>
            <person name="Simon A."/>
            <person name="Yun M.H."/>
        </authorList>
    </citation>
    <scope>NUCLEOTIDE SEQUENCE</scope>
    <source>
        <strain evidence="1">20211129_DDA</strain>
        <tissue evidence="1">Liver</tissue>
    </source>
</reference>
<dbReference type="EMBL" id="JANPWB010000006">
    <property type="protein sequence ID" value="KAJ1181909.1"/>
    <property type="molecule type" value="Genomic_DNA"/>
</dbReference>
<dbReference type="Proteomes" id="UP001066276">
    <property type="component" value="Chromosome 3_2"/>
</dbReference>
<evidence type="ECO:0000313" key="2">
    <source>
        <dbReference type="Proteomes" id="UP001066276"/>
    </source>
</evidence>
<sequence length="190" mass="19902">MEQAATAIPIPAGRSALSLLRASPALSARTPRSQVILPSWGGEWSVGASETLRWSRGAGFAVAGLRFLTSRDGPSREPALGRTRHLGLRRPRGTPANSSTAAASFRLISIPLKPGGSPVLGTCFFGLSGLIKSQDLTGVRSRPRSVALGMQLHRLLATPPLNCHFDLARGMAHQYMLFGRVPAGAGGSGV</sequence>
<gene>
    <name evidence="1" type="ORF">NDU88_007108</name>
</gene>